<dbReference type="Proteomes" id="UP001165444">
    <property type="component" value="Unassembled WGS sequence"/>
</dbReference>
<protein>
    <recommendedName>
        <fullName evidence="3">Transcriptional regulator</fullName>
    </recommendedName>
</protein>
<organism evidence="1 2">
    <name type="scientific">Parabacteroides faecalis</name>
    <dbReference type="NCBI Taxonomy" id="2924040"/>
    <lineage>
        <taxon>Bacteria</taxon>
        <taxon>Pseudomonadati</taxon>
        <taxon>Bacteroidota</taxon>
        <taxon>Bacteroidia</taxon>
        <taxon>Bacteroidales</taxon>
        <taxon>Tannerellaceae</taxon>
        <taxon>Parabacteroides</taxon>
    </lineage>
</organism>
<evidence type="ECO:0000313" key="2">
    <source>
        <dbReference type="Proteomes" id="UP001165444"/>
    </source>
</evidence>
<gene>
    <name evidence="1" type="ORF">MUN53_15510</name>
</gene>
<evidence type="ECO:0000313" key="1">
    <source>
        <dbReference type="EMBL" id="MCJ2381996.1"/>
    </source>
</evidence>
<proteinExistence type="predicted"/>
<sequence>MNERMLLEPLRERLYYACDAFVTYIDSRVLIFDSNELPQNLEDKAEFITTRKYYILESGDLCPCNDLYFKEDIRLFNRIRFEQNEEIRNFAFRCLYNGLMEELENEDEKSNIELLTKKSVDYLLEIGLYNIDKYKNEISEAYKKIMNEENQ</sequence>
<dbReference type="RefSeq" id="WP_243326402.1">
    <property type="nucleotide sequence ID" value="NZ_JAKZMM010000051.1"/>
</dbReference>
<keyword evidence="2" id="KW-1185">Reference proteome</keyword>
<accession>A0ABT0C4Q8</accession>
<dbReference type="EMBL" id="JAKZMM010000051">
    <property type="protein sequence ID" value="MCJ2381996.1"/>
    <property type="molecule type" value="Genomic_DNA"/>
</dbReference>
<evidence type="ECO:0008006" key="3">
    <source>
        <dbReference type="Google" id="ProtNLM"/>
    </source>
</evidence>
<reference evidence="1 2" key="1">
    <citation type="submission" date="2022-03" db="EMBL/GenBank/DDBJ databases">
        <title>Parabacteroides sp. nov. isolated from swine feces.</title>
        <authorList>
            <person name="Bak J.E."/>
        </authorList>
    </citation>
    <scope>NUCLEOTIDE SEQUENCE [LARGE SCALE GENOMIC DNA]</scope>
    <source>
        <strain evidence="1 2">AGMB00274</strain>
    </source>
</reference>
<name>A0ABT0C4Q8_9BACT</name>
<comment type="caution">
    <text evidence="1">The sequence shown here is derived from an EMBL/GenBank/DDBJ whole genome shotgun (WGS) entry which is preliminary data.</text>
</comment>